<name>A0A2T7P8J7_POMCA</name>
<sequence>MAECDLWGRVDGELQLGLLAVVDGQALHQERGEAGAGAAAKGVEDEEALQPCALVRQLADAVQHQVDDLLADGVVAAGVVVGGILLTRDELFRVEQLTVGTQPHFICQSYWFLTLTDNRGLQVHEDRPGHCACLVRLIHQPDDGARGLKTPQGPCITTAALTAEQQLLSSQVGHPLFATRGRGLSATSKCMSEHIEADTCYCAEIAQPRHMAALRSAAIGTSPGQQQVTPHAFLQS</sequence>
<evidence type="ECO:0000313" key="1">
    <source>
        <dbReference type="EMBL" id="PVD29742.1"/>
    </source>
</evidence>
<comment type="caution">
    <text evidence="1">The sequence shown here is derived from an EMBL/GenBank/DDBJ whole genome shotgun (WGS) entry which is preliminary data.</text>
</comment>
<dbReference type="STRING" id="400727.A0A2T7P8J7"/>
<accession>A0A2T7P8J7</accession>
<dbReference type="EMBL" id="PZQS01000005">
    <property type="protein sequence ID" value="PVD29742.1"/>
    <property type="molecule type" value="Genomic_DNA"/>
</dbReference>
<dbReference type="AlphaFoldDB" id="A0A2T7P8J7"/>
<evidence type="ECO:0000313" key="2">
    <source>
        <dbReference type="Proteomes" id="UP000245119"/>
    </source>
</evidence>
<organism evidence="1 2">
    <name type="scientific">Pomacea canaliculata</name>
    <name type="common">Golden apple snail</name>
    <dbReference type="NCBI Taxonomy" id="400727"/>
    <lineage>
        <taxon>Eukaryota</taxon>
        <taxon>Metazoa</taxon>
        <taxon>Spiralia</taxon>
        <taxon>Lophotrochozoa</taxon>
        <taxon>Mollusca</taxon>
        <taxon>Gastropoda</taxon>
        <taxon>Caenogastropoda</taxon>
        <taxon>Architaenioglossa</taxon>
        <taxon>Ampullarioidea</taxon>
        <taxon>Ampullariidae</taxon>
        <taxon>Pomacea</taxon>
    </lineage>
</organism>
<dbReference type="Proteomes" id="UP000245119">
    <property type="component" value="Linkage Group LG5"/>
</dbReference>
<keyword evidence="2" id="KW-1185">Reference proteome</keyword>
<protein>
    <submittedName>
        <fullName evidence="1">Uncharacterized protein</fullName>
    </submittedName>
</protein>
<reference evidence="1 2" key="1">
    <citation type="submission" date="2018-04" db="EMBL/GenBank/DDBJ databases">
        <title>The genome of golden apple snail Pomacea canaliculata provides insight into stress tolerance and invasive adaptation.</title>
        <authorList>
            <person name="Liu C."/>
            <person name="Liu B."/>
            <person name="Ren Y."/>
            <person name="Zhang Y."/>
            <person name="Wang H."/>
            <person name="Li S."/>
            <person name="Jiang F."/>
            <person name="Yin L."/>
            <person name="Zhang G."/>
            <person name="Qian W."/>
            <person name="Fan W."/>
        </authorList>
    </citation>
    <scope>NUCLEOTIDE SEQUENCE [LARGE SCALE GENOMIC DNA]</scope>
    <source>
        <strain evidence="1">SZHN2017</strain>
        <tissue evidence="1">Muscle</tissue>
    </source>
</reference>
<gene>
    <name evidence="1" type="ORF">C0Q70_08998</name>
</gene>
<proteinExistence type="predicted"/>